<accession>A0ABV4CS06</accession>
<evidence type="ECO:0000313" key="2">
    <source>
        <dbReference type="EMBL" id="MEY8244155.1"/>
    </source>
</evidence>
<dbReference type="EMBL" id="JBCLPP010000002">
    <property type="protein sequence ID" value="MEY8244155.1"/>
    <property type="molecule type" value="Genomic_DNA"/>
</dbReference>
<organism evidence="2 3">
    <name type="scientific">Heminiphilus faecis</name>
    <dbReference type="NCBI Taxonomy" id="2601703"/>
    <lineage>
        <taxon>Bacteria</taxon>
        <taxon>Pseudomonadati</taxon>
        <taxon>Bacteroidota</taxon>
        <taxon>Bacteroidia</taxon>
        <taxon>Bacteroidales</taxon>
        <taxon>Muribaculaceae</taxon>
        <taxon>Heminiphilus</taxon>
    </lineage>
</organism>
<keyword evidence="1" id="KW-0472">Membrane</keyword>
<evidence type="ECO:0000313" key="3">
    <source>
        <dbReference type="Proteomes" id="UP001565200"/>
    </source>
</evidence>
<protein>
    <submittedName>
        <fullName evidence="2">Uncharacterized protein</fullName>
    </submittedName>
</protein>
<evidence type="ECO:0000256" key="1">
    <source>
        <dbReference type="SAM" id="Phobius"/>
    </source>
</evidence>
<sequence length="215" mass="25392">MKPYASIFFLAYALMISFIAISLISVIIHKIGMGLKDWEIEKRMSELKIMAEKYNISQSNNSIISSDLKNEQEINIELRLLVNDLFNEKFKIFNSLCNQYFDIGNSDKHKIQLYYQAEREIKRICEKHDFIKLEDIVNKCRDNILVKYKQQFPLTTDNDYMLLALIYSGLQPRAICILTDTKLKTFYTRRSRLKHRIENSDAPDKMLFLNAIENK</sequence>
<keyword evidence="1" id="KW-0812">Transmembrane</keyword>
<feature type="transmembrane region" description="Helical" evidence="1">
    <location>
        <begin position="6"/>
        <end position="28"/>
    </location>
</feature>
<keyword evidence="1" id="KW-1133">Transmembrane helix</keyword>
<name>A0ABV4CS06_9BACT</name>
<reference evidence="2 3" key="1">
    <citation type="submission" date="2024-03" db="EMBL/GenBank/DDBJ databases">
        <title>Mouse gut bacterial collection (mGBC) of GemPharmatech.</title>
        <authorList>
            <person name="He Y."/>
            <person name="Dong L."/>
            <person name="Wu D."/>
            <person name="Gao X."/>
            <person name="Lin Z."/>
        </authorList>
    </citation>
    <scope>NUCLEOTIDE SEQUENCE [LARGE SCALE GENOMIC DNA]</scope>
    <source>
        <strain evidence="2 3">54-13</strain>
    </source>
</reference>
<proteinExistence type="predicted"/>
<keyword evidence="3" id="KW-1185">Reference proteome</keyword>
<gene>
    <name evidence="2" type="ORF">AAK873_00830</name>
</gene>
<comment type="caution">
    <text evidence="2">The sequence shown here is derived from an EMBL/GenBank/DDBJ whole genome shotgun (WGS) entry which is preliminary data.</text>
</comment>
<dbReference type="Proteomes" id="UP001565200">
    <property type="component" value="Unassembled WGS sequence"/>
</dbReference>
<dbReference type="RefSeq" id="WP_121698957.1">
    <property type="nucleotide sequence ID" value="NZ_JBCLPP010000002.1"/>
</dbReference>